<name>A0AAV3ZK80_9GAST</name>
<sequence>RSQSEKQTNQQSSSTQTPVVREKLGTEVLQKTLLVSPGTTLVRTTVKPDSTAKVQAQNEPAQPTVEQMLNSMLVSQTVSDVEIPDIPNADGKDCDRFEQEEPDSTRYMHA</sequence>
<dbReference type="Proteomes" id="UP000735302">
    <property type="component" value="Unassembled WGS sequence"/>
</dbReference>
<dbReference type="EMBL" id="BLXT01002483">
    <property type="protein sequence ID" value="GFN94912.1"/>
    <property type="molecule type" value="Genomic_DNA"/>
</dbReference>
<accession>A0AAV3ZK80</accession>
<organism evidence="2 3">
    <name type="scientific">Plakobranchus ocellatus</name>
    <dbReference type="NCBI Taxonomy" id="259542"/>
    <lineage>
        <taxon>Eukaryota</taxon>
        <taxon>Metazoa</taxon>
        <taxon>Spiralia</taxon>
        <taxon>Lophotrochozoa</taxon>
        <taxon>Mollusca</taxon>
        <taxon>Gastropoda</taxon>
        <taxon>Heterobranchia</taxon>
        <taxon>Euthyneura</taxon>
        <taxon>Panpulmonata</taxon>
        <taxon>Sacoglossa</taxon>
        <taxon>Placobranchoidea</taxon>
        <taxon>Plakobranchidae</taxon>
        <taxon>Plakobranchus</taxon>
    </lineage>
</organism>
<reference evidence="2 3" key="1">
    <citation type="journal article" date="2021" name="Elife">
        <title>Chloroplast acquisition without the gene transfer in kleptoplastic sea slugs, Plakobranchus ocellatus.</title>
        <authorList>
            <person name="Maeda T."/>
            <person name="Takahashi S."/>
            <person name="Yoshida T."/>
            <person name="Shimamura S."/>
            <person name="Takaki Y."/>
            <person name="Nagai Y."/>
            <person name="Toyoda A."/>
            <person name="Suzuki Y."/>
            <person name="Arimoto A."/>
            <person name="Ishii H."/>
            <person name="Satoh N."/>
            <person name="Nishiyama T."/>
            <person name="Hasebe M."/>
            <person name="Maruyama T."/>
            <person name="Minagawa J."/>
            <person name="Obokata J."/>
            <person name="Shigenobu S."/>
        </authorList>
    </citation>
    <scope>NUCLEOTIDE SEQUENCE [LARGE SCALE GENOMIC DNA]</scope>
</reference>
<comment type="caution">
    <text evidence="2">The sequence shown here is derived from an EMBL/GenBank/DDBJ whole genome shotgun (WGS) entry which is preliminary data.</text>
</comment>
<evidence type="ECO:0000313" key="3">
    <source>
        <dbReference type="Proteomes" id="UP000735302"/>
    </source>
</evidence>
<evidence type="ECO:0000256" key="1">
    <source>
        <dbReference type="SAM" id="MobiDB-lite"/>
    </source>
</evidence>
<evidence type="ECO:0000313" key="2">
    <source>
        <dbReference type="EMBL" id="GFN94912.1"/>
    </source>
</evidence>
<feature type="region of interest" description="Disordered" evidence="1">
    <location>
        <begin position="83"/>
        <end position="110"/>
    </location>
</feature>
<feature type="non-terminal residue" evidence="2">
    <location>
        <position position="1"/>
    </location>
</feature>
<keyword evidence="3" id="KW-1185">Reference proteome</keyword>
<protein>
    <submittedName>
        <fullName evidence="2">Uncharacterized protein</fullName>
    </submittedName>
</protein>
<gene>
    <name evidence="2" type="ORF">PoB_002141800</name>
</gene>
<feature type="compositionally biased region" description="Basic and acidic residues" evidence="1">
    <location>
        <begin position="90"/>
        <end position="110"/>
    </location>
</feature>
<proteinExistence type="predicted"/>
<dbReference type="AlphaFoldDB" id="A0AAV3ZK80"/>
<feature type="compositionally biased region" description="Low complexity" evidence="1">
    <location>
        <begin position="1"/>
        <end position="17"/>
    </location>
</feature>
<feature type="region of interest" description="Disordered" evidence="1">
    <location>
        <begin position="1"/>
        <end position="23"/>
    </location>
</feature>